<dbReference type="RefSeq" id="WP_209635136.1">
    <property type="nucleotide sequence ID" value="NZ_JAGINW010000001.1"/>
</dbReference>
<proteinExistence type="inferred from homology"/>
<evidence type="ECO:0000313" key="5">
    <source>
        <dbReference type="EMBL" id="MBP2320718.1"/>
    </source>
</evidence>
<evidence type="ECO:0000256" key="4">
    <source>
        <dbReference type="ARBA" id="ARBA00023186"/>
    </source>
</evidence>
<accession>A0ABS4T8G2</accession>
<dbReference type="Pfam" id="PF14011">
    <property type="entry name" value="ESX-1_EspG"/>
    <property type="match status" value="1"/>
</dbReference>
<dbReference type="InterPro" id="IPR025734">
    <property type="entry name" value="EspG"/>
</dbReference>
<comment type="caution">
    <text evidence="5">The sequence shown here is derived from an EMBL/GenBank/DDBJ whole genome shotgun (WGS) entry which is preliminary data.</text>
</comment>
<dbReference type="EMBL" id="JAGINW010000001">
    <property type="protein sequence ID" value="MBP2320718.1"/>
    <property type="molecule type" value="Genomic_DNA"/>
</dbReference>
<keyword evidence="4" id="KW-0143">Chaperone</keyword>
<gene>
    <name evidence="5" type="ORF">JOF56_001103</name>
</gene>
<comment type="subcellular location">
    <subcellularLocation>
        <location evidence="1">Cytoplasm</location>
    </subcellularLocation>
</comment>
<name>A0ABS4T8G2_9PSEU</name>
<comment type="similarity">
    <text evidence="2">Belongs to the EspG family.</text>
</comment>
<evidence type="ECO:0008006" key="7">
    <source>
        <dbReference type="Google" id="ProtNLM"/>
    </source>
</evidence>
<dbReference type="Proteomes" id="UP001519332">
    <property type="component" value="Unassembled WGS sequence"/>
</dbReference>
<evidence type="ECO:0000313" key="6">
    <source>
        <dbReference type="Proteomes" id="UP001519332"/>
    </source>
</evidence>
<evidence type="ECO:0000256" key="1">
    <source>
        <dbReference type="ARBA" id="ARBA00004496"/>
    </source>
</evidence>
<evidence type="ECO:0000256" key="2">
    <source>
        <dbReference type="ARBA" id="ARBA00006411"/>
    </source>
</evidence>
<sequence length="272" mass="29857">MTASVSEDVALHPVEVDLLCTFAEVEPPFPLEIPETGRTDAERALMFRGAREQLAERGLADDEGPLGLADEFVHLLRFGSGVLDLVVAQEKTTVGAVVLVDRSDALIVVQRAADPFGTVVLRQVSLDEAVEELVRIVPRLDAAQTTPFTLPRKALQAAFEAMIADMPADDETKPNRLAPHQVEEILARNGVGDRVSRRMVQYMQPVLGNGQAGVARRSGPADDWDRVGDEVRWLDTEHGRYQLAGDGEWMSVNPFALDEIRSSLRKLASVLR</sequence>
<evidence type="ECO:0000256" key="3">
    <source>
        <dbReference type="ARBA" id="ARBA00022490"/>
    </source>
</evidence>
<keyword evidence="6" id="KW-1185">Reference proteome</keyword>
<keyword evidence="3" id="KW-0963">Cytoplasm</keyword>
<organism evidence="5 6">
    <name type="scientific">Kibdelosporangium banguiense</name>
    <dbReference type="NCBI Taxonomy" id="1365924"/>
    <lineage>
        <taxon>Bacteria</taxon>
        <taxon>Bacillati</taxon>
        <taxon>Actinomycetota</taxon>
        <taxon>Actinomycetes</taxon>
        <taxon>Pseudonocardiales</taxon>
        <taxon>Pseudonocardiaceae</taxon>
        <taxon>Kibdelosporangium</taxon>
    </lineage>
</organism>
<reference evidence="5 6" key="1">
    <citation type="submission" date="2021-03" db="EMBL/GenBank/DDBJ databases">
        <title>Sequencing the genomes of 1000 actinobacteria strains.</title>
        <authorList>
            <person name="Klenk H.-P."/>
        </authorList>
    </citation>
    <scope>NUCLEOTIDE SEQUENCE [LARGE SCALE GENOMIC DNA]</scope>
    <source>
        <strain evidence="5 6">DSM 46670</strain>
    </source>
</reference>
<protein>
    <recommendedName>
        <fullName evidence="7">EspG family protein</fullName>
    </recommendedName>
</protein>